<dbReference type="AlphaFoldDB" id="A0AAV8VJK6"/>
<sequence>MVTQKFAEFHSDVEEFTIYAERLEQHFAANDINVEKVKVGVLLSSIGPNTYKLLRDLCFPSLPKDKSYAELCKLLSTQYGSQISVWRERKKFYEIHQASNEPKADYYARVRSAAINCKFGSDLSQILVHKFVCGLNNSKVLDRIYEEKESVSLEDMVALALKVESAAREKEKTIKWVSANGVPNQLRQNRKFRQGNRVAHQRRGGIGDAEGSPTPHNPTPSGPGQDRTVGNSERRQNCQRQQSYQQAKDHLAKICPRNKSRNMNFIDNEVDIDDEMLFLNLVDRKEEVEMHHIDKENPFKIGVVIHGENLSMWIGLKSDALMLKGYDGSTFSPKGFFMAKVEYKGVSMDIRMYVVSNGSADILGRDWMSKFNVKMELINHIDVESEVGKLIAAYPKVFTDKPGEYNKNLGQSTMKKSGGKQ</sequence>
<gene>
    <name evidence="2" type="ORF">NQ315_011351</name>
</gene>
<dbReference type="EMBL" id="JANEYG010000074">
    <property type="protein sequence ID" value="KAJ8914363.1"/>
    <property type="molecule type" value="Genomic_DNA"/>
</dbReference>
<evidence type="ECO:0000313" key="3">
    <source>
        <dbReference type="Proteomes" id="UP001159042"/>
    </source>
</evidence>
<dbReference type="PANTHER" id="PTHR37984">
    <property type="entry name" value="PROTEIN CBG26694"/>
    <property type="match status" value="1"/>
</dbReference>
<feature type="region of interest" description="Disordered" evidence="1">
    <location>
        <begin position="185"/>
        <end position="253"/>
    </location>
</feature>
<dbReference type="PANTHER" id="PTHR37984:SF9">
    <property type="entry name" value="INTEGRASE CATALYTIC DOMAIN-CONTAINING PROTEIN"/>
    <property type="match status" value="1"/>
</dbReference>
<evidence type="ECO:0008006" key="4">
    <source>
        <dbReference type="Google" id="ProtNLM"/>
    </source>
</evidence>
<feature type="compositionally biased region" description="Basic residues" evidence="1">
    <location>
        <begin position="188"/>
        <end position="203"/>
    </location>
</feature>
<evidence type="ECO:0000256" key="1">
    <source>
        <dbReference type="SAM" id="MobiDB-lite"/>
    </source>
</evidence>
<reference evidence="2 3" key="1">
    <citation type="journal article" date="2023" name="Insect Mol. Biol.">
        <title>Genome sequencing provides insights into the evolution of gene families encoding plant cell wall-degrading enzymes in longhorned beetles.</title>
        <authorList>
            <person name="Shin N.R."/>
            <person name="Okamura Y."/>
            <person name="Kirsch R."/>
            <person name="Pauchet Y."/>
        </authorList>
    </citation>
    <scope>NUCLEOTIDE SEQUENCE [LARGE SCALE GENOMIC DNA]</scope>
    <source>
        <strain evidence="2">EAD_L_NR</strain>
    </source>
</reference>
<proteinExistence type="predicted"/>
<keyword evidence="3" id="KW-1185">Reference proteome</keyword>
<organism evidence="2 3">
    <name type="scientific">Exocentrus adspersus</name>
    <dbReference type="NCBI Taxonomy" id="1586481"/>
    <lineage>
        <taxon>Eukaryota</taxon>
        <taxon>Metazoa</taxon>
        <taxon>Ecdysozoa</taxon>
        <taxon>Arthropoda</taxon>
        <taxon>Hexapoda</taxon>
        <taxon>Insecta</taxon>
        <taxon>Pterygota</taxon>
        <taxon>Neoptera</taxon>
        <taxon>Endopterygota</taxon>
        <taxon>Coleoptera</taxon>
        <taxon>Polyphaga</taxon>
        <taxon>Cucujiformia</taxon>
        <taxon>Chrysomeloidea</taxon>
        <taxon>Cerambycidae</taxon>
        <taxon>Lamiinae</taxon>
        <taxon>Acanthocinini</taxon>
        <taxon>Exocentrus</taxon>
    </lineage>
</organism>
<dbReference type="InterPro" id="IPR050951">
    <property type="entry name" value="Retrovirus_Pol_polyprotein"/>
</dbReference>
<name>A0AAV8VJK6_9CUCU</name>
<evidence type="ECO:0000313" key="2">
    <source>
        <dbReference type="EMBL" id="KAJ8914363.1"/>
    </source>
</evidence>
<comment type="caution">
    <text evidence="2">The sequence shown here is derived from an EMBL/GenBank/DDBJ whole genome shotgun (WGS) entry which is preliminary data.</text>
</comment>
<accession>A0AAV8VJK6</accession>
<protein>
    <recommendedName>
        <fullName evidence="4">Retrotransposon gag domain-containing protein</fullName>
    </recommendedName>
</protein>
<dbReference type="Proteomes" id="UP001159042">
    <property type="component" value="Unassembled WGS sequence"/>
</dbReference>